<sequence length="1205" mass="137909">MALSNSILLSYEKRSILCSLPSSLSELKKTACSKFSLDSSTSIIIQSYNESWGEYIDVLRDDELIPGCKYRLILDLPSILYVEGSCSEKENNSSDVLSQDLKVANNFDLCEFSSLKNSSELNKLSSSVESNSGLEVLHSASLHFSSCLNEALKKKMTLSRVLRAELVGAYCRSITINTKYPSSIMITDAARKIVTDYQYLKETIGTGYGGWRQAIRDKLKNLRRFDQSEEVKRRKKNIKISSAVPVDQQGDIGNGFKTSLVEQLVDQSCELDESFNTRRKEIVEGKMKVGILKTKFPSLFSKSEMEKEFYRLTGKLNLFQYVPKCLDSYCEKLNTLLIGEKKLPVWAQTIKCMLDGSDRNVQVAKEMLVLVTLPVHFSEHQLALTYPPTVTESFTEEGSASPHLGIVGLETKTPKFYVLAEHQIVLQLSTLSEALAVLVASYYIFHCEYPKQWKKTLLFLESFIFQMNNEESFSSDTNNFVSDNLNDSNFDIDTHETDFETKLKQHVALLLLKAQEKHMLPLSTTQKLLQDFNSLCEMQTDYITDKIKTNIVSLGITADSFLKLNSILKENCISKSTDSLSTNYKRMHYYETELQTVFPIEYPLGSNIFNKTCSFQYVSILSTLKFLLMQDDVFQQVINPIGNSDNNVVSSFNDGKFAKSHLLFSTNQEALQINMFCDEFEVCNPLGVHRKTHKILAFYYILGNIYPEFRSCVDNIQLLILVKSTYVKKFGINMIVEPLIKDLNILDSHGISVRDKTFVGSLSFISGDNLGSNMIGGFVESFSNKVNYYCRTCLCTKTEVQNIFSDENISLRTPQNYEQHVTELLTDNTKDSLYGIKRSSPFNSNLFHVTRGLPPDIAHDMLEGVAPYEVSLILTFLIKTGVISLDYINRQIETWPYGPLDSIDRPALIPKKCKISQTAARMWTLLRLLPLMCATIIPEDNLHWKLFIDLKEIIEIVFAPILTVDYIAYLRIRINEHLQFFKELYPEKLIIPKQHFLIHYPLHLLNFGPLRNCWTLRFEAKHYYFKKLAVVGKNYKNITLTLANRHQLRQAYQATHSNGYLQCNRLIGTIKEIELVSIQPKTAQVVVKEKNLVGLLYSVSYFCINSLKYVCGLYVVRKLVNDEPVFSKIKLIISNRDKIFFLLEDYKSFYYQHYGSYKVMKKIGDGDFFLAEVSDLPFLYPLTSYFSNGNWYISLKYVLVSKVTS</sequence>
<evidence type="ECO:0000313" key="1">
    <source>
        <dbReference type="EMBL" id="GBL59492.1"/>
    </source>
</evidence>
<dbReference type="EMBL" id="BGPR01076126">
    <property type="protein sequence ID" value="GBL59492.1"/>
    <property type="molecule type" value="Genomic_DNA"/>
</dbReference>
<organism evidence="1 2">
    <name type="scientific">Araneus ventricosus</name>
    <name type="common">Orbweaver spider</name>
    <name type="synonym">Epeira ventricosa</name>
    <dbReference type="NCBI Taxonomy" id="182803"/>
    <lineage>
        <taxon>Eukaryota</taxon>
        <taxon>Metazoa</taxon>
        <taxon>Ecdysozoa</taxon>
        <taxon>Arthropoda</taxon>
        <taxon>Chelicerata</taxon>
        <taxon>Arachnida</taxon>
        <taxon>Araneae</taxon>
        <taxon>Araneomorphae</taxon>
        <taxon>Entelegynae</taxon>
        <taxon>Araneoidea</taxon>
        <taxon>Araneidae</taxon>
        <taxon>Araneus</taxon>
    </lineage>
</organism>
<proteinExistence type="predicted"/>
<name>A0A4Y1ZMZ0_ARAVE</name>
<accession>A0A4Y1ZMZ0</accession>
<dbReference type="OrthoDB" id="6506336at2759"/>
<dbReference type="PANTHER" id="PTHR31025:SF9">
    <property type="entry name" value="SI:DKEY-286J15.1"/>
    <property type="match status" value="1"/>
</dbReference>
<dbReference type="PANTHER" id="PTHR31025">
    <property type="entry name" value="SI:CH211-196P9.1-RELATED"/>
    <property type="match status" value="1"/>
</dbReference>
<evidence type="ECO:0000313" key="2">
    <source>
        <dbReference type="Proteomes" id="UP000499080"/>
    </source>
</evidence>
<gene>
    <name evidence="1" type="ORF">AVEN_192915_1</name>
</gene>
<comment type="caution">
    <text evidence="1">The sequence shown here is derived from an EMBL/GenBank/DDBJ whole genome shotgun (WGS) entry which is preliminary data.</text>
</comment>
<reference evidence="1 2" key="1">
    <citation type="journal article" date="2019" name="Sci. Rep.">
        <title>Orb-weaving spider Araneus ventricosus genome elucidates the spidroin gene catalogue.</title>
        <authorList>
            <person name="Kono N."/>
            <person name="Nakamura H."/>
            <person name="Ohtoshi R."/>
            <person name="Moran D.A.P."/>
            <person name="Shinohara A."/>
            <person name="Yoshida Y."/>
            <person name="Fujiwara M."/>
            <person name="Mori M."/>
            <person name="Tomita M."/>
            <person name="Arakawa K."/>
        </authorList>
    </citation>
    <scope>NUCLEOTIDE SEQUENCE [LARGE SCALE GENOMIC DNA]</scope>
</reference>
<dbReference type="AlphaFoldDB" id="A0A4Y1ZMZ0"/>
<protein>
    <submittedName>
        <fullName evidence="1">Uncharacterized protein</fullName>
    </submittedName>
</protein>
<keyword evidence="2" id="KW-1185">Reference proteome</keyword>
<dbReference type="Proteomes" id="UP000499080">
    <property type="component" value="Unassembled WGS sequence"/>
</dbReference>